<dbReference type="PRINTS" id="PR00080">
    <property type="entry name" value="SDRFAMILY"/>
</dbReference>
<dbReference type="InterPro" id="IPR020904">
    <property type="entry name" value="Sc_DH/Rdtase_CS"/>
</dbReference>
<dbReference type="PROSITE" id="PS00061">
    <property type="entry name" value="ADH_SHORT"/>
    <property type="match status" value="1"/>
</dbReference>
<dbReference type="PANTHER" id="PTHR44229:SF8">
    <property type="entry name" value="ALCOHOL DEHYDROGENASE-RELATED"/>
    <property type="match status" value="1"/>
</dbReference>
<dbReference type="GO" id="GO:0016616">
    <property type="term" value="F:oxidoreductase activity, acting on the CH-OH group of donors, NAD or NADP as acceptor"/>
    <property type="evidence" value="ECO:0000318"/>
    <property type="project" value="GO_Central"/>
</dbReference>
<organism evidence="4 5">
    <name type="scientific">Tribolium castaneum</name>
    <name type="common">Red flour beetle</name>
    <dbReference type="NCBI Taxonomy" id="7070"/>
    <lineage>
        <taxon>Eukaryota</taxon>
        <taxon>Metazoa</taxon>
        <taxon>Ecdysozoa</taxon>
        <taxon>Arthropoda</taxon>
        <taxon>Hexapoda</taxon>
        <taxon>Insecta</taxon>
        <taxon>Pterygota</taxon>
        <taxon>Neoptera</taxon>
        <taxon>Endopterygota</taxon>
        <taxon>Coleoptera</taxon>
        <taxon>Polyphaga</taxon>
        <taxon>Cucujiformia</taxon>
        <taxon>Tenebrionidae</taxon>
        <taxon>Tenebrionidae incertae sedis</taxon>
        <taxon>Tribolium</taxon>
    </lineage>
</organism>
<dbReference type="FunFam" id="3.40.50.720:FF:000149">
    <property type="entry name" value="15-hydroxyprostaglandin dehydrogenase [NAD(+)]"/>
    <property type="match status" value="1"/>
</dbReference>
<dbReference type="Gene3D" id="3.40.50.720">
    <property type="entry name" value="NAD(P)-binding Rossmann-like Domain"/>
    <property type="match status" value="1"/>
</dbReference>
<name>A0A139WAU8_TRICA</name>
<dbReference type="OMA" id="WAQRLMP"/>
<dbReference type="STRING" id="7070.A0A139WAU8"/>
<evidence type="ECO:0000256" key="1">
    <source>
        <dbReference type="ARBA" id="ARBA00006484"/>
    </source>
</evidence>
<dbReference type="Proteomes" id="UP000007266">
    <property type="component" value="Linkage group 10"/>
</dbReference>
<dbReference type="GO" id="GO:0005737">
    <property type="term" value="C:cytoplasm"/>
    <property type="evidence" value="ECO:0000318"/>
    <property type="project" value="GO_Central"/>
</dbReference>
<dbReference type="EMBL" id="KQ971380">
    <property type="protein sequence ID" value="KYB25032.1"/>
    <property type="molecule type" value="Genomic_DNA"/>
</dbReference>
<keyword evidence="5" id="KW-1185">Reference proteome</keyword>
<dbReference type="PRINTS" id="PR00081">
    <property type="entry name" value="GDHRDH"/>
</dbReference>
<keyword evidence="2" id="KW-0560">Oxidoreductase</keyword>
<reference evidence="4 5" key="1">
    <citation type="journal article" date="2008" name="Nature">
        <title>The genome of the model beetle and pest Tribolium castaneum.</title>
        <authorList>
            <consortium name="Tribolium Genome Sequencing Consortium"/>
            <person name="Richards S."/>
            <person name="Gibbs R.A."/>
            <person name="Weinstock G.M."/>
            <person name="Brown S.J."/>
            <person name="Denell R."/>
            <person name="Beeman R.W."/>
            <person name="Gibbs R."/>
            <person name="Beeman R.W."/>
            <person name="Brown S.J."/>
            <person name="Bucher G."/>
            <person name="Friedrich M."/>
            <person name="Grimmelikhuijzen C.J."/>
            <person name="Klingler M."/>
            <person name="Lorenzen M."/>
            <person name="Richards S."/>
            <person name="Roth S."/>
            <person name="Schroder R."/>
            <person name="Tautz D."/>
            <person name="Zdobnov E.M."/>
            <person name="Muzny D."/>
            <person name="Gibbs R.A."/>
            <person name="Weinstock G.M."/>
            <person name="Attaway T."/>
            <person name="Bell S."/>
            <person name="Buhay C.J."/>
            <person name="Chandrabose M.N."/>
            <person name="Chavez D."/>
            <person name="Clerk-Blankenburg K.P."/>
            <person name="Cree A."/>
            <person name="Dao M."/>
            <person name="Davis C."/>
            <person name="Chacko J."/>
            <person name="Dinh H."/>
            <person name="Dugan-Rocha S."/>
            <person name="Fowler G."/>
            <person name="Garner T.T."/>
            <person name="Garnes J."/>
            <person name="Gnirke A."/>
            <person name="Hawes A."/>
            <person name="Hernandez J."/>
            <person name="Hines S."/>
            <person name="Holder M."/>
            <person name="Hume J."/>
            <person name="Jhangiani S.N."/>
            <person name="Joshi V."/>
            <person name="Khan Z.M."/>
            <person name="Jackson L."/>
            <person name="Kovar C."/>
            <person name="Kowis A."/>
            <person name="Lee S."/>
            <person name="Lewis L.R."/>
            <person name="Margolis J."/>
            <person name="Morgan M."/>
            <person name="Nazareth L.V."/>
            <person name="Nguyen N."/>
            <person name="Okwuonu G."/>
            <person name="Parker D."/>
            <person name="Richards S."/>
            <person name="Ruiz S.J."/>
            <person name="Santibanez J."/>
            <person name="Savard J."/>
            <person name="Scherer S.E."/>
            <person name="Schneider B."/>
            <person name="Sodergren E."/>
            <person name="Tautz D."/>
            <person name="Vattahil S."/>
            <person name="Villasana D."/>
            <person name="White C.S."/>
            <person name="Wright R."/>
            <person name="Park Y."/>
            <person name="Beeman R.W."/>
            <person name="Lord J."/>
            <person name="Oppert B."/>
            <person name="Lorenzen M."/>
            <person name="Brown S."/>
            <person name="Wang L."/>
            <person name="Savard J."/>
            <person name="Tautz D."/>
            <person name="Richards S."/>
            <person name="Weinstock G."/>
            <person name="Gibbs R.A."/>
            <person name="Liu Y."/>
            <person name="Worley K."/>
            <person name="Weinstock G."/>
            <person name="Elsik C.G."/>
            <person name="Reese J.T."/>
            <person name="Elhaik E."/>
            <person name="Landan G."/>
            <person name="Graur D."/>
            <person name="Arensburger P."/>
            <person name="Atkinson P."/>
            <person name="Beeman R.W."/>
            <person name="Beidler J."/>
            <person name="Brown S.J."/>
            <person name="Demuth J.P."/>
            <person name="Drury D.W."/>
            <person name="Du Y.Z."/>
            <person name="Fujiwara H."/>
            <person name="Lorenzen M."/>
            <person name="Maselli V."/>
            <person name="Osanai M."/>
            <person name="Park Y."/>
            <person name="Robertson H.M."/>
            <person name="Tu Z."/>
            <person name="Wang J.J."/>
            <person name="Wang S."/>
            <person name="Richards S."/>
            <person name="Song H."/>
            <person name="Zhang L."/>
            <person name="Sodergren E."/>
            <person name="Werner D."/>
            <person name="Stanke M."/>
            <person name="Morgenstern B."/>
            <person name="Solovyev V."/>
            <person name="Kosarev P."/>
            <person name="Brown G."/>
            <person name="Chen H.C."/>
            <person name="Ermolaeva O."/>
            <person name="Hlavina W."/>
            <person name="Kapustin Y."/>
            <person name="Kiryutin B."/>
            <person name="Kitts P."/>
            <person name="Maglott D."/>
            <person name="Pruitt K."/>
            <person name="Sapojnikov V."/>
            <person name="Souvorov A."/>
            <person name="Mackey A.J."/>
            <person name="Waterhouse R.M."/>
            <person name="Wyder S."/>
            <person name="Zdobnov E.M."/>
            <person name="Zdobnov E.M."/>
            <person name="Wyder S."/>
            <person name="Kriventseva E.V."/>
            <person name="Kadowaki T."/>
            <person name="Bork P."/>
            <person name="Aranda M."/>
            <person name="Bao R."/>
            <person name="Beermann A."/>
            <person name="Berns N."/>
            <person name="Bolognesi R."/>
            <person name="Bonneton F."/>
            <person name="Bopp D."/>
            <person name="Brown S.J."/>
            <person name="Bucher G."/>
            <person name="Butts T."/>
            <person name="Chaumot A."/>
            <person name="Denell R.E."/>
            <person name="Ferrier D.E."/>
            <person name="Friedrich M."/>
            <person name="Gordon C.M."/>
            <person name="Jindra M."/>
            <person name="Klingler M."/>
            <person name="Lan Q."/>
            <person name="Lattorff H.M."/>
            <person name="Laudet V."/>
            <person name="von Levetsow C."/>
            <person name="Liu Z."/>
            <person name="Lutz R."/>
            <person name="Lynch J.A."/>
            <person name="da Fonseca R.N."/>
            <person name="Posnien N."/>
            <person name="Reuter R."/>
            <person name="Roth S."/>
            <person name="Savard J."/>
            <person name="Schinko J.B."/>
            <person name="Schmitt C."/>
            <person name="Schoppmeier M."/>
            <person name="Schroder R."/>
            <person name="Shippy T.D."/>
            <person name="Simonnet F."/>
            <person name="Marques-Souza H."/>
            <person name="Tautz D."/>
            <person name="Tomoyasu Y."/>
            <person name="Trauner J."/>
            <person name="Van der Zee M."/>
            <person name="Vervoort M."/>
            <person name="Wittkopp N."/>
            <person name="Wimmer E.A."/>
            <person name="Yang X."/>
            <person name="Jones A.K."/>
            <person name="Sattelle D.B."/>
            <person name="Ebert P.R."/>
            <person name="Nelson D."/>
            <person name="Scott J.G."/>
            <person name="Beeman R.W."/>
            <person name="Muthukrishnan S."/>
            <person name="Kramer K.J."/>
            <person name="Arakane Y."/>
            <person name="Beeman R.W."/>
            <person name="Zhu Q."/>
            <person name="Hogenkamp D."/>
            <person name="Dixit R."/>
            <person name="Oppert B."/>
            <person name="Jiang H."/>
            <person name="Zou Z."/>
            <person name="Marshall J."/>
            <person name="Elpidina E."/>
            <person name="Vinokurov K."/>
            <person name="Oppert C."/>
            <person name="Zou Z."/>
            <person name="Evans J."/>
            <person name="Lu Z."/>
            <person name="Zhao P."/>
            <person name="Sumathipala N."/>
            <person name="Altincicek B."/>
            <person name="Vilcinskas A."/>
            <person name="Williams M."/>
            <person name="Hultmark D."/>
            <person name="Hetru C."/>
            <person name="Jiang H."/>
            <person name="Grimmelikhuijzen C.J."/>
            <person name="Hauser F."/>
            <person name="Cazzamali G."/>
            <person name="Williamson M."/>
            <person name="Park Y."/>
            <person name="Li B."/>
            <person name="Tanaka Y."/>
            <person name="Predel R."/>
            <person name="Neupert S."/>
            <person name="Schachtner J."/>
            <person name="Verleyen P."/>
            <person name="Raible F."/>
            <person name="Bork P."/>
            <person name="Friedrich M."/>
            <person name="Walden K.K."/>
            <person name="Robertson H.M."/>
            <person name="Angeli S."/>
            <person name="Foret S."/>
            <person name="Bucher G."/>
            <person name="Schuetz S."/>
            <person name="Maleszka R."/>
            <person name="Wimmer E.A."/>
            <person name="Beeman R.W."/>
            <person name="Lorenzen M."/>
            <person name="Tomoyasu Y."/>
            <person name="Miller S.C."/>
            <person name="Grossmann D."/>
            <person name="Bucher G."/>
        </authorList>
    </citation>
    <scope>NUCLEOTIDE SEQUENCE [LARGE SCALE GENOMIC DNA]</scope>
    <source>
        <strain evidence="4 5">Georgia GA2</strain>
    </source>
</reference>
<dbReference type="PANTHER" id="PTHR44229">
    <property type="entry name" value="15-HYDROXYPROSTAGLANDIN DEHYDROGENASE [NAD(+)]"/>
    <property type="match status" value="1"/>
</dbReference>
<accession>A0A139WAU8</accession>
<dbReference type="Pfam" id="PF00106">
    <property type="entry name" value="adh_short"/>
    <property type="match status" value="1"/>
</dbReference>
<gene>
    <name evidence="4" type="primary">AUGUSTUS-3.0.2_31641</name>
    <name evidence="4" type="ORF">TcasGA2_TC031641</name>
</gene>
<dbReference type="InParanoid" id="A0A139WAU8"/>
<dbReference type="FunCoup" id="A0A139WAU8">
    <property type="interactions" value="82"/>
</dbReference>
<proteinExistence type="inferred from homology"/>
<evidence type="ECO:0000313" key="4">
    <source>
        <dbReference type="EMBL" id="KYB25032.1"/>
    </source>
</evidence>
<sequence>MDELKGKVALVTGGASGIGLAMVRELLKNGIKAVSVVDISENTELQDSRVTFIKTDVTCKKQLQAAFDKTVATYNQLDIVVNNAGVIDEIDWKRTIDINLVAVIEGTYLALRTYLPKYKSEAEGVIVNTASVLGLCPLQSAPIYCTSKHGVVGLGRSLGGPHIYDEYKVRIVTICPGLVDTPMTKVRPASSSKLLFPDLVHKEFEKLNKFAIKPEKVAQALIQVIKEGENGALWVVEDDEPPYEVVVPHRQSMKS</sequence>
<dbReference type="OrthoDB" id="417891at2759"/>
<evidence type="ECO:0000256" key="2">
    <source>
        <dbReference type="ARBA" id="ARBA00023002"/>
    </source>
</evidence>
<reference evidence="4 5" key="2">
    <citation type="journal article" date="2010" name="Nucleic Acids Res.">
        <title>BeetleBase in 2010: revisions to provide comprehensive genomic information for Tribolium castaneum.</title>
        <authorList>
            <person name="Kim H.S."/>
            <person name="Murphy T."/>
            <person name="Xia J."/>
            <person name="Caragea D."/>
            <person name="Park Y."/>
            <person name="Beeman R.W."/>
            <person name="Lorenzen M.D."/>
            <person name="Butcher S."/>
            <person name="Manak J.R."/>
            <person name="Brown S.J."/>
        </authorList>
    </citation>
    <scope>GENOME REANNOTATION</scope>
    <source>
        <strain evidence="4 5">Georgia GA2</strain>
    </source>
</reference>
<dbReference type="SUPFAM" id="SSF51735">
    <property type="entry name" value="NAD(P)-binding Rossmann-fold domains"/>
    <property type="match status" value="1"/>
</dbReference>
<dbReference type="InterPro" id="IPR002347">
    <property type="entry name" value="SDR_fam"/>
</dbReference>
<protein>
    <submittedName>
        <fullName evidence="4">Fat body protein 2-like Protein</fullName>
    </submittedName>
</protein>
<evidence type="ECO:0000313" key="5">
    <source>
        <dbReference type="Proteomes" id="UP000007266"/>
    </source>
</evidence>
<dbReference type="InterPro" id="IPR036291">
    <property type="entry name" value="NAD(P)-bd_dom_sf"/>
</dbReference>
<comment type="similarity">
    <text evidence="1 3">Belongs to the short-chain dehydrogenases/reductases (SDR) family.</text>
</comment>
<evidence type="ECO:0000256" key="3">
    <source>
        <dbReference type="RuleBase" id="RU000363"/>
    </source>
</evidence>
<dbReference type="AlphaFoldDB" id="A0A139WAU8"/>